<evidence type="ECO:0000313" key="1">
    <source>
        <dbReference type="EMBL" id="ODV84823.1"/>
    </source>
</evidence>
<accession>A0A1E4SZ82</accession>
<organism evidence="1 2">
    <name type="scientific">[Candida] arabinofermentans NRRL YB-2248</name>
    <dbReference type="NCBI Taxonomy" id="983967"/>
    <lineage>
        <taxon>Eukaryota</taxon>
        <taxon>Fungi</taxon>
        <taxon>Dikarya</taxon>
        <taxon>Ascomycota</taxon>
        <taxon>Saccharomycotina</taxon>
        <taxon>Pichiomycetes</taxon>
        <taxon>Pichiales</taxon>
        <taxon>Pichiaceae</taxon>
        <taxon>Ogataea</taxon>
        <taxon>Ogataea/Candida clade</taxon>
    </lineage>
</organism>
<dbReference type="InterPro" id="IPR036748">
    <property type="entry name" value="MTH938-like_sf"/>
</dbReference>
<dbReference type="GO" id="GO:0005743">
    <property type="term" value="C:mitochondrial inner membrane"/>
    <property type="evidence" value="ECO:0007669"/>
    <property type="project" value="TreeGrafter"/>
</dbReference>
<dbReference type="Pfam" id="PF04430">
    <property type="entry name" value="DUF498"/>
    <property type="match status" value="1"/>
</dbReference>
<evidence type="ECO:0000313" key="2">
    <source>
        <dbReference type="Proteomes" id="UP000094801"/>
    </source>
</evidence>
<name>A0A1E4SZ82_9ASCO</name>
<proteinExistence type="predicted"/>
<dbReference type="Proteomes" id="UP000094801">
    <property type="component" value="Unassembled WGS sequence"/>
</dbReference>
<dbReference type="PANTHER" id="PTHR21192:SF2">
    <property type="entry name" value="NADH DEHYDROGENASE [UBIQUINONE] 1 ALPHA SUBCOMPLEX ASSEMBLY FACTOR 3"/>
    <property type="match status" value="1"/>
</dbReference>
<reference evidence="2" key="1">
    <citation type="submission" date="2016-04" db="EMBL/GenBank/DDBJ databases">
        <title>Comparative genomics of biotechnologically important yeasts.</title>
        <authorList>
            <consortium name="DOE Joint Genome Institute"/>
            <person name="Riley R."/>
            <person name="Haridas S."/>
            <person name="Wolfe K.H."/>
            <person name="Lopes M.R."/>
            <person name="Hittinger C.T."/>
            <person name="Goker M."/>
            <person name="Salamov A."/>
            <person name="Wisecaver J."/>
            <person name="Long T.M."/>
            <person name="Aerts A.L."/>
            <person name="Barry K."/>
            <person name="Choi C."/>
            <person name="Clum A."/>
            <person name="Coughlan A.Y."/>
            <person name="Deshpande S."/>
            <person name="Douglass A.P."/>
            <person name="Hanson S.J."/>
            <person name="Klenk H.-P."/>
            <person name="Labutti K."/>
            <person name="Lapidus A."/>
            <person name="Lindquist E."/>
            <person name="Lipzen A."/>
            <person name="Meier-Kolthoff J.P."/>
            <person name="Ohm R.A."/>
            <person name="Otillar R.P."/>
            <person name="Pangilinan J."/>
            <person name="Peng Y."/>
            <person name="Rokas A."/>
            <person name="Rosa C.A."/>
            <person name="Scheuner C."/>
            <person name="Sibirny A.A."/>
            <person name="Slot J.C."/>
            <person name="Stielow J.B."/>
            <person name="Sun H."/>
            <person name="Kurtzman C.P."/>
            <person name="Blackwell M."/>
            <person name="Grigoriev I.V."/>
            <person name="Jeffries T.W."/>
        </authorList>
    </citation>
    <scope>NUCLEOTIDE SEQUENCE [LARGE SCALE GENOMIC DNA]</scope>
    <source>
        <strain evidence="2">NRRL YB-2248</strain>
    </source>
</reference>
<dbReference type="EMBL" id="KV453855">
    <property type="protein sequence ID" value="ODV84823.1"/>
    <property type="molecule type" value="Genomic_DNA"/>
</dbReference>
<dbReference type="GO" id="GO:0032981">
    <property type="term" value="P:mitochondrial respiratory chain complex I assembly"/>
    <property type="evidence" value="ECO:0007669"/>
    <property type="project" value="TreeGrafter"/>
</dbReference>
<sequence length="180" mass="19625">MLRCGIRCFSVYSSALRHGPTNFKPADIGKNLSNFDVLSVSAIPGNNIEMISSDSIVFSNMKVIKSPNVQDGKPTGCLLIDDQILELNLSDLIITNDLIVDFSNTCVFKLLNVLYPKPELIVIGLGKKSRLLSTSSRESFNKLGIKLEISDTKNSVLNFDLLATERGSNLIGGIILPPNL</sequence>
<dbReference type="SUPFAM" id="SSF64076">
    <property type="entry name" value="MTH938-like"/>
    <property type="match status" value="1"/>
</dbReference>
<gene>
    <name evidence="1" type="ORF">CANARDRAFT_23815</name>
</gene>
<keyword evidence="2" id="KW-1185">Reference proteome</keyword>
<dbReference type="PANTHER" id="PTHR21192">
    <property type="entry name" value="NUCLEAR PROTEIN E3-3"/>
    <property type="match status" value="1"/>
</dbReference>
<dbReference type="OrthoDB" id="20681at2759"/>
<dbReference type="STRING" id="983967.A0A1E4SZ82"/>
<protein>
    <recommendedName>
        <fullName evidence="3">NADH dehydrogenase [ubiquinone] 1 alpha subcomplex assembly factor 3</fullName>
    </recommendedName>
</protein>
<dbReference type="InterPro" id="IPR007523">
    <property type="entry name" value="NDUFAF3/AAMDC"/>
</dbReference>
<evidence type="ECO:0008006" key="3">
    <source>
        <dbReference type="Google" id="ProtNLM"/>
    </source>
</evidence>
<dbReference type="AlphaFoldDB" id="A0A1E4SZ82"/>
<dbReference type="Gene3D" id="3.40.1230.10">
    <property type="entry name" value="MTH938-like"/>
    <property type="match status" value="1"/>
</dbReference>